<gene>
    <name evidence="2" type="ORF">NEZAVI_LOCUS5577</name>
</gene>
<name>A0A9P0ED88_NEZVI</name>
<dbReference type="OrthoDB" id="10500237at2759"/>
<evidence type="ECO:0000313" key="3">
    <source>
        <dbReference type="Proteomes" id="UP001152798"/>
    </source>
</evidence>
<feature type="region of interest" description="Disordered" evidence="1">
    <location>
        <begin position="45"/>
        <end position="83"/>
    </location>
</feature>
<evidence type="ECO:0000313" key="2">
    <source>
        <dbReference type="EMBL" id="CAH1395270.1"/>
    </source>
</evidence>
<reference evidence="2" key="1">
    <citation type="submission" date="2022-01" db="EMBL/GenBank/DDBJ databases">
        <authorList>
            <person name="King R."/>
        </authorList>
    </citation>
    <scope>NUCLEOTIDE SEQUENCE</scope>
</reference>
<protein>
    <submittedName>
        <fullName evidence="2">Uncharacterized protein</fullName>
    </submittedName>
</protein>
<evidence type="ECO:0000256" key="1">
    <source>
        <dbReference type="SAM" id="MobiDB-lite"/>
    </source>
</evidence>
<dbReference type="EMBL" id="OV725079">
    <property type="protein sequence ID" value="CAH1395270.1"/>
    <property type="molecule type" value="Genomic_DNA"/>
</dbReference>
<sequence length="176" mass="19132">MSYSGPHMASLKRSVRFPPDLLVDGSTVMGMESVEALKRFDANHNIKDNTIPGSRLNPVSSSSTSYRAIGNNPSQNMTTTPLAIENVQDTASAHESIEKNENALRNEGQMDTHDESFHQVAGNANENQSRNAPNSSIIVVNTNDENVQPENPNNADEMIVAALAFVLECCDMCVIL</sequence>
<organism evidence="2 3">
    <name type="scientific">Nezara viridula</name>
    <name type="common">Southern green stink bug</name>
    <name type="synonym">Cimex viridulus</name>
    <dbReference type="NCBI Taxonomy" id="85310"/>
    <lineage>
        <taxon>Eukaryota</taxon>
        <taxon>Metazoa</taxon>
        <taxon>Ecdysozoa</taxon>
        <taxon>Arthropoda</taxon>
        <taxon>Hexapoda</taxon>
        <taxon>Insecta</taxon>
        <taxon>Pterygota</taxon>
        <taxon>Neoptera</taxon>
        <taxon>Paraneoptera</taxon>
        <taxon>Hemiptera</taxon>
        <taxon>Heteroptera</taxon>
        <taxon>Panheteroptera</taxon>
        <taxon>Pentatomomorpha</taxon>
        <taxon>Pentatomoidea</taxon>
        <taxon>Pentatomidae</taxon>
        <taxon>Pentatominae</taxon>
        <taxon>Nezara</taxon>
    </lineage>
</organism>
<keyword evidence="3" id="KW-1185">Reference proteome</keyword>
<feature type="compositionally biased region" description="Polar residues" evidence="1">
    <location>
        <begin position="57"/>
        <end position="83"/>
    </location>
</feature>
<dbReference type="AlphaFoldDB" id="A0A9P0ED88"/>
<proteinExistence type="predicted"/>
<dbReference type="Proteomes" id="UP001152798">
    <property type="component" value="Chromosome 3"/>
</dbReference>
<accession>A0A9P0ED88</accession>